<gene>
    <name evidence="7" type="ORF">HAND1043_LOCUS17140</name>
</gene>
<comment type="subcellular location">
    <subcellularLocation>
        <location evidence="1">Cytoplasm</location>
    </subcellularLocation>
</comment>
<dbReference type="SUPFAM" id="SSF48452">
    <property type="entry name" value="TPR-like"/>
    <property type="match status" value="2"/>
</dbReference>
<evidence type="ECO:0000256" key="3">
    <source>
        <dbReference type="ARBA" id="ARBA00022737"/>
    </source>
</evidence>
<dbReference type="Pfam" id="PF17830">
    <property type="entry name" value="STI1-HOP_DP"/>
    <property type="match status" value="1"/>
</dbReference>
<dbReference type="PANTHER" id="PTHR22904:SF523">
    <property type="entry name" value="STRESS-INDUCED-PHOSPHOPROTEIN 1"/>
    <property type="match status" value="1"/>
</dbReference>
<dbReference type="PANTHER" id="PTHR22904">
    <property type="entry name" value="TPR REPEAT CONTAINING PROTEIN"/>
    <property type="match status" value="1"/>
</dbReference>
<proteinExistence type="predicted"/>
<feature type="domain" description="STI1" evidence="6">
    <location>
        <begin position="265"/>
        <end position="304"/>
    </location>
</feature>
<dbReference type="AlphaFoldDB" id="A0A6U4WCQ4"/>
<evidence type="ECO:0000256" key="2">
    <source>
        <dbReference type="ARBA" id="ARBA00022490"/>
    </source>
</evidence>
<evidence type="ECO:0000313" key="7">
    <source>
        <dbReference type="EMBL" id="CAD8750636.1"/>
    </source>
</evidence>
<dbReference type="GO" id="GO:0005737">
    <property type="term" value="C:cytoplasm"/>
    <property type="evidence" value="ECO:0007669"/>
    <property type="project" value="UniProtKB-SubCell"/>
</dbReference>
<evidence type="ECO:0000256" key="5">
    <source>
        <dbReference type="PROSITE-ProRule" id="PRU00339"/>
    </source>
</evidence>
<dbReference type="EMBL" id="HBFK01028188">
    <property type="protein sequence ID" value="CAD8750636.1"/>
    <property type="molecule type" value="Transcribed_RNA"/>
</dbReference>
<dbReference type="Pfam" id="PF13181">
    <property type="entry name" value="TPR_8"/>
    <property type="match status" value="1"/>
</dbReference>
<dbReference type="InterPro" id="IPR041243">
    <property type="entry name" value="STI1/HOP_DP"/>
</dbReference>
<dbReference type="InterPro" id="IPR006636">
    <property type="entry name" value="STI1_HS-bd"/>
</dbReference>
<dbReference type="GO" id="GO:0051879">
    <property type="term" value="F:Hsp90 protein binding"/>
    <property type="evidence" value="ECO:0007669"/>
    <property type="project" value="TreeGrafter"/>
</dbReference>
<accession>A0A6U4WCQ4</accession>
<dbReference type="Pfam" id="PF13424">
    <property type="entry name" value="TPR_12"/>
    <property type="match status" value="1"/>
</dbReference>
<evidence type="ECO:0000256" key="4">
    <source>
        <dbReference type="ARBA" id="ARBA00022803"/>
    </source>
</evidence>
<dbReference type="PROSITE" id="PS50005">
    <property type="entry name" value="TPR"/>
    <property type="match status" value="1"/>
</dbReference>
<keyword evidence="4 5" id="KW-0802">TPR repeat</keyword>
<evidence type="ECO:0000259" key="6">
    <source>
        <dbReference type="SMART" id="SM00727"/>
    </source>
</evidence>
<dbReference type="FunFam" id="1.10.260.100:FF:000002">
    <property type="entry name" value="Stress-induced-phosphoprotein 1 (Hsp70/Hsp90-organizing)"/>
    <property type="match status" value="1"/>
</dbReference>
<dbReference type="Gene3D" id="1.10.260.100">
    <property type="match status" value="1"/>
</dbReference>
<dbReference type="InterPro" id="IPR019734">
    <property type="entry name" value="TPR_rpt"/>
</dbReference>
<sequence>MGNDKYKAKDFAGAMSHYQKAHTLDPTNMVYMNNIAAVLFAEGKYQECVDQVEKALEVGKEHRAAFTDLGKAYSRLGNALVKLERLEEAVKAYDSSLMEVKDGQVELKRRTAIRMKEDRDEKAYLDPEKAEEERQKGNQLFKEGKWVDAISAYTEGIKRDPTNHLLYSNRGQTYIKVMDLGSALKDCDKCIQLKPDFPRAYARKANVQLLCKQAHKAKETVEEGLAQCPGDAELKQVGAKVQQSIMGVGLSQEEREARAQEAMKDPAIVNIMQDPVMRDVLNEMQTNPAAAQKHMMNPDIARKVETLIAAGIIQTR</sequence>
<reference evidence="7" key="1">
    <citation type="submission" date="2021-01" db="EMBL/GenBank/DDBJ databases">
        <authorList>
            <person name="Corre E."/>
            <person name="Pelletier E."/>
            <person name="Niang G."/>
            <person name="Scheremetjew M."/>
            <person name="Finn R."/>
            <person name="Kale V."/>
            <person name="Holt S."/>
            <person name="Cochrane G."/>
            <person name="Meng A."/>
            <person name="Brown T."/>
            <person name="Cohen L."/>
        </authorList>
    </citation>
    <scope>NUCLEOTIDE SEQUENCE</scope>
    <source>
        <strain evidence="7">CCMP441</strain>
    </source>
</reference>
<dbReference type="Gene3D" id="1.25.40.10">
    <property type="entry name" value="Tetratricopeptide repeat domain"/>
    <property type="match status" value="2"/>
</dbReference>
<keyword evidence="2" id="KW-0963">Cytoplasm</keyword>
<dbReference type="SMART" id="SM00028">
    <property type="entry name" value="TPR"/>
    <property type="match status" value="6"/>
</dbReference>
<keyword evidence="3" id="KW-0677">Repeat</keyword>
<evidence type="ECO:0000256" key="1">
    <source>
        <dbReference type="ARBA" id="ARBA00004496"/>
    </source>
</evidence>
<feature type="repeat" description="TPR" evidence="5">
    <location>
        <begin position="164"/>
        <end position="197"/>
    </location>
</feature>
<dbReference type="FunFam" id="1.25.40.10:FF:000010">
    <property type="entry name" value="Stress-induced phosphoprotein 1"/>
    <property type="match status" value="1"/>
</dbReference>
<dbReference type="SMART" id="SM00727">
    <property type="entry name" value="STI1"/>
    <property type="match status" value="1"/>
</dbReference>
<name>A0A6U4WCQ4_HEMAN</name>
<dbReference type="InterPro" id="IPR011990">
    <property type="entry name" value="TPR-like_helical_dom_sf"/>
</dbReference>
<organism evidence="7">
    <name type="scientific">Hemiselmis andersenii</name>
    <name type="common">Cryptophyte alga</name>
    <dbReference type="NCBI Taxonomy" id="464988"/>
    <lineage>
        <taxon>Eukaryota</taxon>
        <taxon>Cryptophyceae</taxon>
        <taxon>Cryptomonadales</taxon>
        <taxon>Hemiselmidaceae</taxon>
        <taxon>Hemiselmis</taxon>
    </lineage>
</organism>
<protein>
    <recommendedName>
        <fullName evidence="6">STI1 domain-containing protein</fullName>
    </recommendedName>
</protein>